<dbReference type="GO" id="GO:0080044">
    <property type="term" value="F:quercetin 7-O-glucosyltransferase activity"/>
    <property type="evidence" value="ECO:0007669"/>
    <property type="project" value="TreeGrafter"/>
</dbReference>
<evidence type="ECO:0000256" key="5">
    <source>
        <dbReference type="ARBA" id="ARBA00058521"/>
    </source>
</evidence>
<protein>
    <recommendedName>
        <fullName evidence="6">Deoxynivalenol-UDP-glucosyltransferase</fullName>
    </recommendedName>
</protein>
<dbReference type="FunFam" id="3.40.50.2000:FF:000057">
    <property type="entry name" value="Glycosyltransferase"/>
    <property type="match status" value="2"/>
</dbReference>
<dbReference type="PANTHER" id="PTHR11926:SF1553">
    <property type="entry name" value="GLYCOSYLTRANSFERASE"/>
    <property type="match status" value="1"/>
</dbReference>
<dbReference type="eggNOG" id="KOG1192">
    <property type="taxonomic scope" value="Eukaryota"/>
</dbReference>
<keyword evidence="2" id="KW-0216">Detoxification</keyword>
<keyword evidence="4" id="KW-0808">Transferase</keyword>
<dbReference type="SUPFAM" id="SSF53756">
    <property type="entry name" value="UDP-Glycosyltransferase/glycogen phosphorylase"/>
    <property type="match status" value="3"/>
</dbReference>
<proteinExistence type="inferred from homology"/>
<dbReference type="FunFam" id="3.40.50.2000:FF:000377">
    <property type="entry name" value="Glycosyltransferase"/>
    <property type="match status" value="1"/>
</dbReference>
<name>A0A0E0QTW5_ORYRU</name>
<dbReference type="Pfam" id="PF00201">
    <property type="entry name" value="UDPGT"/>
    <property type="match status" value="3"/>
</dbReference>
<dbReference type="EnsemblPlants" id="ORUFI09G17870.1">
    <property type="protein sequence ID" value="ORUFI09G17870.1"/>
    <property type="gene ID" value="ORUFI09G17870"/>
</dbReference>
<dbReference type="FunFam" id="3.40.50.2000:FF:000019">
    <property type="entry name" value="Glycosyltransferase"/>
    <property type="match status" value="1"/>
</dbReference>
<dbReference type="HOGENOM" id="CLU_246611_0_0_1"/>
<reference evidence="7" key="2">
    <citation type="submission" date="2015-06" db="UniProtKB">
        <authorList>
            <consortium name="EnsemblPlants"/>
        </authorList>
    </citation>
    <scope>IDENTIFICATION</scope>
</reference>
<evidence type="ECO:0000256" key="4">
    <source>
        <dbReference type="ARBA" id="ARBA00022679"/>
    </source>
</evidence>
<dbReference type="PANTHER" id="PTHR11926">
    <property type="entry name" value="GLUCOSYL/GLUCURONOSYL TRANSFERASES"/>
    <property type="match status" value="1"/>
</dbReference>
<evidence type="ECO:0000313" key="7">
    <source>
        <dbReference type="EnsemblPlants" id="ORUFI09G17870.1"/>
    </source>
</evidence>
<comment type="function">
    <text evidence="5">Involved in the detoxification of the Fusarium mycotoxin deoxynivalenol by the transfer of glucose from UDP-D-glucose to the hydroxyl group at C-3, forming deoxynivalenol-3-O-beta-D-glucoside.</text>
</comment>
<dbReference type="OMA" id="IKHRTLA"/>
<organism evidence="7 8">
    <name type="scientific">Oryza rufipogon</name>
    <name type="common">Brownbeard rice</name>
    <name type="synonym">Asian wild rice</name>
    <dbReference type="NCBI Taxonomy" id="4529"/>
    <lineage>
        <taxon>Eukaryota</taxon>
        <taxon>Viridiplantae</taxon>
        <taxon>Streptophyta</taxon>
        <taxon>Embryophyta</taxon>
        <taxon>Tracheophyta</taxon>
        <taxon>Spermatophyta</taxon>
        <taxon>Magnoliopsida</taxon>
        <taxon>Liliopsida</taxon>
        <taxon>Poales</taxon>
        <taxon>Poaceae</taxon>
        <taxon>BOP clade</taxon>
        <taxon>Oryzoideae</taxon>
        <taxon>Oryzeae</taxon>
        <taxon>Oryzinae</taxon>
        <taxon>Oryza</taxon>
    </lineage>
</organism>
<evidence type="ECO:0000256" key="2">
    <source>
        <dbReference type="ARBA" id="ARBA00022575"/>
    </source>
</evidence>
<keyword evidence="8" id="KW-1185">Reference proteome</keyword>
<dbReference type="GO" id="GO:0080043">
    <property type="term" value="F:quercetin 3-O-glucosyltransferase activity"/>
    <property type="evidence" value="ECO:0007669"/>
    <property type="project" value="TreeGrafter"/>
</dbReference>
<keyword evidence="3" id="KW-0328">Glycosyltransferase</keyword>
<accession>A0A0E0QTW5</accession>
<evidence type="ECO:0000256" key="3">
    <source>
        <dbReference type="ARBA" id="ARBA00022676"/>
    </source>
</evidence>
<dbReference type="FunFam" id="3.40.50.2000:FF:000237">
    <property type="entry name" value="Glycosyltransferase"/>
    <property type="match status" value="2"/>
</dbReference>
<sequence>MGSHGDDGGGGGAHVLLLPYPSQGHVHPMLQFAKRLAFHGMRPTLAVTRYILATCASPDAAAAGACCDDDGGGGVTAYLSRLESAGAATLDKLLRDEASDSGGRRPVRVLVYDAFLPWARPVAARHGAAAVAFFTQPCAVNVVYGHVWCGRLRVPVEAGDGEDGGGGAVALPGLPALSPEGLPWFIKVGPGPYPAYFDLVMKQFDGLELADDVLVNSFYELEPEEAAYMASAWRAKTIGPTVPAAYLGDGRMPGDTKYGFHLFELTTAPCVAWLGAHPPRSVVFASFGSLSDLDPAEMREVALALLDAGAPFLWVVRSSESHKLPAGYAAAAAAANGMVVSWCPQLEVLAHPAVGCFLTHCGWNSTAEALVAGVPMVALPQWTDQPMNAEYVEAVWGAGVRVRPAAAGGLAARAEVARGIEEVMRGERSGEYRRNAAAWMEKARAASREGGSSDRNIAEFVAMCTRHLFVQRSRHDLYIKHRTLALLSTISSKSQPRKSSTRESKLEAMVVQSGEGSVHVVLVPYPSQGHINPVLQFGKRLAGHDGVRCTVAVTRFVVGSTTKPCSLGSSPVRVAVFSDGCDEGGPAELGGHRGPYFQRLEEAGSVSLDELLRGEAERGTPATVVVYDTFMPWVPRLARRHGAACAAFLTQTCAVDVVYTHARSGRLPVPVGEADGPLRLPGLPVELDAGDVPTFLAAHDTHHPSMRALLMNQFVGLDNVDHVFVNSFYELEPQEAEYMAATWGARTIGPTVPSAYLDNRLPDDASYGFHLHTPMAAACREWLDARPAGSVVYASFGSIAAPGPETMAEVAEGLYSSGSPFLWVVRATETGKLPAGFAARAKNTGLIVPWCPQLEVLAHAAVGCFVTHCGWNSTVEALSAGVPMVAVPQWSDQTTNARYIEDVWRVGVRVRGGGGGDGGAVVRREEVERKVREVMEGERSKEFMRNAASWSSKARSAMGEGGSSDRNIAEFLSKYRIPLKLLYDNCHPLAFLLNYCNKEAQMSLVTKIESPMTSLAPYLALNWSRKLIDARNKNMEIRQCYCYPICDSSRFSNGNKSMIQLYRSQKQHRASLVAAMASSERGGGGGGGIHVVLLPYPSQGHINPILQFGKRLAGHGGVRCTLAVTRFILRQGEPPSTGAVHVAAYSDGYDAGGFHEAGSAGEYLSRLESRGSDTMDALLRAEAEQGRPVDAVVYDSFLSWAPRVAALHGAATASFFTQACAVNAAYESVFTGRVELPLAADGEEPLRLPGISVGLTLDDVPTFMANTEDSPAYLDLLVNQFKGLDMADHVLVNSFYELQPQEAEHMASAWRAKTVGLTVPSAYLDNRLPDDTSYGFHLFSPTTETKAWLEARPPRTVAYVSFGSVATPSPAQMAEVAEGLYNTGKPFLWVVRASETSKIPEGFAAKAAKQGRGLIVTWCPQLEVLAHPAVGCFVTHCGWNSTTEGLSAGVPMVAVPQWSDQTMNAKYIEDVWRVGVRVRPDGEGVVRKEELERCVREVMEGERSKEFMENANGWKEKARNAMCEGGSSDKNIVEFIAKIGVDRKFK</sequence>
<dbReference type="PROSITE" id="PS00375">
    <property type="entry name" value="UDPGT"/>
    <property type="match status" value="3"/>
</dbReference>
<evidence type="ECO:0000256" key="6">
    <source>
        <dbReference type="ARBA" id="ARBA00077935"/>
    </source>
</evidence>
<comment type="similarity">
    <text evidence="1">Belongs to the UDP-glycosyltransferase family.</text>
</comment>
<dbReference type="Proteomes" id="UP000008022">
    <property type="component" value="Unassembled WGS sequence"/>
</dbReference>
<evidence type="ECO:0000313" key="8">
    <source>
        <dbReference type="Proteomes" id="UP000008022"/>
    </source>
</evidence>
<dbReference type="GO" id="GO:0098754">
    <property type="term" value="P:detoxification"/>
    <property type="evidence" value="ECO:0007669"/>
    <property type="project" value="UniProtKB-ARBA"/>
</dbReference>
<evidence type="ECO:0000256" key="1">
    <source>
        <dbReference type="ARBA" id="ARBA00009995"/>
    </source>
</evidence>
<dbReference type="Gramene" id="ORUFI09G17870.1">
    <property type="protein sequence ID" value="ORUFI09G17870.1"/>
    <property type="gene ID" value="ORUFI09G17870"/>
</dbReference>
<dbReference type="CDD" id="cd03784">
    <property type="entry name" value="GT1_Gtf-like"/>
    <property type="match status" value="3"/>
</dbReference>
<dbReference type="Gene3D" id="3.40.50.2000">
    <property type="entry name" value="Glycogen Phosphorylase B"/>
    <property type="match status" value="6"/>
</dbReference>
<reference evidence="8" key="1">
    <citation type="submission" date="2013-06" db="EMBL/GenBank/DDBJ databases">
        <authorList>
            <person name="Zhao Q."/>
        </authorList>
    </citation>
    <scope>NUCLEOTIDE SEQUENCE</scope>
    <source>
        <strain evidence="8">cv. W1943</strain>
    </source>
</reference>
<dbReference type="InterPro" id="IPR002213">
    <property type="entry name" value="UDP_glucos_trans"/>
</dbReference>
<dbReference type="InterPro" id="IPR035595">
    <property type="entry name" value="UDP_glycos_trans_CS"/>
</dbReference>